<dbReference type="Proteomes" id="UP000536835">
    <property type="component" value="Unassembled WGS sequence"/>
</dbReference>
<comment type="caution">
    <text evidence="4">The sequence shown here is derived from an EMBL/GenBank/DDBJ whole genome shotgun (WGS) entry which is preliminary data.</text>
</comment>
<dbReference type="SMART" id="SM00850">
    <property type="entry name" value="LytTR"/>
    <property type="match status" value="1"/>
</dbReference>
<dbReference type="EMBL" id="JABFCX010000002">
    <property type="protein sequence ID" value="NNU16168.1"/>
    <property type="molecule type" value="Genomic_DNA"/>
</dbReference>
<dbReference type="GO" id="GO:0000156">
    <property type="term" value="F:phosphorelay response regulator activity"/>
    <property type="evidence" value="ECO:0007669"/>
    <property type="project" value="InterPro"/>
</dbReference>
<dbReference type="Gene3D" id="3.40.50.2300">
    <property type="match status" value="1"/>
</dbReference>
<gene>
    <name evidence="4" type="ORF">HK107_07520</name>
</gene>
<organism evidence="4 5">
    <name type="scientific">Parvularcula mediterranea</name>
    <dbReference type="NCBI Taxonomy" id="2732508"/>
    <lineage>
        <taxon>Bacteria</taxon>
        <taxon>Pseudomonadati</taxon>
        <taxon>Pseudomonadota</taxon>
        <taxon>Alphaproteobacteria</taxon>
        <taxon>Parvularculales</taxon>
        <taxon>Parvularculaceae</taxon>
        <taxon>Parvularcula</taxon>
    </lineage>
</organism>
<reference evidence="4 5" key="1">
    <citation type="submission" date="2020-05" db="EMBL/GenBank/DDBJ databases">
        <title>Parvularcula mediterraneae sp. nov., isolated from polypropylene straw from shallow seawater of the seashore of Laganas in Zakynthos island, Greece.</title>
        <authorList>
            <person name="Szabo I."/>
            <person name="Al-Omari J."/>
            <person name="Rado J."/>
            <person name="Szerdahelyi G.S."/>
        </authorList>
    </citation>
    <scope>NUCLEOTIDE SEQUENCE [LARGE SCALE GENOMIC DNA]</scope>
    <source>
        <strain evidence="4 5">ZS-1/3</strain>
    </source>
</reference>
<dbReference type="SUPFAM" id="SSF52172">
    <property type="entry name" value="CheY-like"/>
    <property type="match status" value="1"/>
</dbReference>
<dbReference type="Pfam" id="PF00072">
    <property type="entry name" value="Response_reg"/>
    <property type="match status" value="1"/>
</dbReference>
<dbReference type="RefSeq" id="WP_173198174.1">
    <property type="nucleotide sequence ID" value="NZ_JABFCX010000002.1"/>
</dbReference>
<dbReference type="InterPro" id="IPR011006">
    <property type="entry name" value="CheY-like_superfamily"/>
</dbReference>
<accession>A0A7Y3RLA5</accession>
<dbReference type="AlphaFoldDB" id="A0A7Y3RLA5"/>
<feature type="domain" description="Response regulatory" evidence="2">
    <location>
        <begin position="4"/>
        <end position="117"/>
    </location>
</feature>
<evidence type="ECO:0000313" key="5">
    <source>
        <dbReference type="Proteomes" id="UP000536835"/>
    </source>
</evidence>
<dbReference type="PANTHER" id="PTHR37299">
    <property type="entry name" value="TRANSCRIPTIONAL REGULATOR-RELATED"/>
    <property type="match status" value="1"/>
</dbReference>
<feature type="domain" description="HTH LytTR-type" evidence="3">
    <location>
        <begin position="147"/>
        <end position="252"/>
    </location>
</feature>
<dbReference type="PROSITE" id="PS50110">
    <property type="entry name" value="RESPONSE_REGULATORY"/>
    <property type="match status" value="1"/>
</dbReference>
<dbReference type="InterPro" id="IPR046947">
    <property type="entry name" value="LytR-like"/>
</dbReference>
<dbReference type="InterPro" id="IPR007492">
    <property type="entry name" value="LytTR_DNA-bd_dom"/>
</dbReference>
<proteinExistence type="predicted"/>
<dbReference type="Pfam" id="PF04397">
    <property type="entry name" value="LytTR"/>
    <property type="match status" value="1"/>
</dbReference>
<sequence>MSLRTLICDDEPPALELMATLLEGIRRVDLVAKCLSAREALERINAGGIDLAIFDIEMPEMSGVDVISKITVEPKPLLVFATAHAEYAVEAFDVDAIDYIVKPIEEDRVRRAIDKAERLHASIVASKEDGSQMVEDQDRAVAPDAILKVPDGGRIHFIAESEVIWVEAAGDYSIVHTREGKNFAMRATLASLQKKLAAGKFARVHRSAIIASGAIKAIKMLPKGEASILLEGDVTVRSSRTYRDTVRALADRD</sequence>
<feature type="modified residue" description="4-aspartylphosphate" evidence="1">
    <location>
        <position position="55"/>
    </location>
</feature>
<keyword evidence="1" id="KW-0597">Phosphoprotein</keyword>
<name>A0A7Y3RLA5_9PROT</name>
<dbReference type="GO" id="GO:0003677">
    <property type="term" value="F:DNA binding"/>
    <property type="evidence" value="ECO:0007669"/>
    <property type="project" value="InterPro"/>
</dbReference>
<evidence type="ECO:0000313" key="4">
    <source>
        <dbReference type="EMBL" id="NNU16168.1"/>
    </source>
</evidence>
<dbReference type="SMART" id="SM00448">
    <property type="entry name" value="REC"/>
    <property type="match status" value="1"/>
</dbReference>
<dbReference type="InterPro" id="IPR001789">
    <property type="entry name" value="Sig_transdc_resp-reg_receiver"/>
</dbReference>
<evidence type="ECO:0000256" key="1">
    <source>
        <dbReference type="PROSITE-ProRule" id="PRU00169"/>
    </source>
</evidence>
<protein>
    <submittedName>
        <fullName evidence="4">Response regulator transcription factor</fullName>
    </submittedName>
</protein>
<keyword evidence="5" id="KW-1185">Reference proteome</keyword>
<dbReference type="PROSITE" id="PS50930">
    <property type="entry name" value="HTH_LYTTR"/>
    <property type="match status" value="1"/>
</dbReference>
<dbReference type="PANTHER" id="PTHR37299:SF1">
    <property type="entry name" value="STAGE 0 SPORULATION PROTEIN A HOMOLOG"/>
    <property type="match status" value="1"/>
</dbReference>
<evidence type="ECO:0000259" key="3">
    <source>
        <dbReference type="PROSITE" id="PS50930"/>
    </source>
</evidence>
<dbReference type="Gene3D" id="2.40.50.1020">
    <property type="entry name" value="LytTr DNA-binding domain"/>
    <property type="match status" value="1"/>
</dbReference>
<evidence type="ECO:0000259" key="2">
    <source>
        <dbReference type="PROSITE" id="PS50110"/>
    </source>
</evidence>